<dbReference type="Pfam" id="PF10017">
    <property type="entry name" value="Methyltransf_33"/>
    <property type="match status" value="1"/>
</dbReference>
<evidence type="ECO:0000313" key="2">
    <source>
        <dbReference type="EMBL" id="SDT42311.1"/>
    </source>
</evidence>
<keyword evidence="3" id="KW-1185">Reference proteome</keyword>
<dbReference type="Gene3D" id="3.40.50.150">
    <property type="entry name" value="Vaccinia Virus protein VP39"/>
    <property type="match status" value="1"/>
</dbReference>
<accession>A0A1H2A8J8</accession>
<name>A0A1H2A8J8_9ACTN</name>
<dbReference type="GO" id="GO:0008168">
    <property type="term" value="F:methyltransferase activity"/>
    <property type="evidence" value="ECO:0007669"/>
    <property type="project" value="UniProtKB-KW"/>
</dbReference>
<dbReference type="Proteomes" id="UP000198688">
    <property type="component" value="Chromosome I"/>
</dbReference>
<organism evidence="2 3">
    <name type="scientific">Actinoplanes derwentensis</name>
    <dbReference type="NCBI Taxonomy" id="113562"/>
    <lineage>
        <taxon>Bacteria</taxon>
        <taxon>Bacillati</taxon>
        <taxon>Actinomycetota</taxon>
        <taxon>Actinomycetes</taxon>
        <taxon>Micromonosporales</taxon>
        <taxon>Micromonosporaceae</taxon>
        <taxon>Actinoplanes</taxon>
    </lineage>
</organism>
<evidence type="ECO:0000259" key="1">
    <source>
        <dbReference type="Pfam" id="PF10017"/>
    </source>
</evidence>
<dbReference type="InterPro" id="IPR019257">
    <property type="entry name" value="MeTrfase_dom"/>
</dbReference>
<gene>
    <name evidence="2" type="ORF">SAMN04489716_3726</name>
</gene>
<dbReference type="AlphaFoldDB" id="A0A1H2A8J8"/>
<dbReference type="EMBL" id="LT629758">
    <property type="protein sequence ID" value="SDT42311.1"/>
    <property type="molecule type" value="Genomic_DNA"/>
</dbReference>
<dbReference type="SUPFAM" id="SSF53335">
    <property type="entry name" value="S-adenosyl-L-methionine-dependent methyltransferases"/>
    <property type="match status" value="1"/>
</dbReference>
<dbReference type="STRING" id="113562.SAMN04489716_3726"/>
<evidence type="ECO:0000313" key="3">
    <source>
        <dbReference type="Proteomes" id="UP000198688"/>
    </source>
</evidence>
<dbReference type="CDD" id="cd02440">
    <property type="entry name" value="AdoMet_MTases"/>
    <property type="match status" value="1"/>
</dbReference>
<dbReference type="GO" id="GO:0032259">
    <property type="term" value="P:methylation"/>
    <property type="evidence" value="ECO:0007669"/>
    <property type="project" value="UniProtKB-KW"/>
</dbReference>
<proteinExistence type="predicted"/>
<feature type="domain" description="Histidine-specific methyltransferase SAM-dependent" evidence="1">
    <location>
        <begin position="8"/>
        <end position="172"/>
    </location>
</feature>
<protein>
    <submittedName>
        <fullName evidence="2">L-histidine Nalpha-methyltransferase</fullName>
    </submittedName>
</protein>
<keyword evidence="2" id="KW-0489">Methyltransferase</keyword>
<sequence>MADALIQRREFPQELTFLGDGAELWRAVTEDTGSTRFSRPRASDLLLEEHVPQLLGLLPPGPVPVLDLGPGTGRPAEGLLTGLLAAGRFGGYHAIDISPELLAMTAARLSRAFPAEAGRMTFTHGDFRETVPAGGARLVLLTGGTLFNAADPGLLLRHLAAHLGPGDLLVITARFDTLGRAPFRAIEAAPPLPPSHRLGLDLLNIDPDWYDPERGFDPARHEVWSGARLNRPVTLHLDGAHGRRAVDLHTGDLLRLYWQLFLDRTAVDALLHGAGLRTSLFQIGRVSDVAMIVSSSDITGTQGTNMTKR</sequence>
<dbReference type="InterPro" id="IPR029063">
    <property type="entry name" value="SAM-dependent_MTases_sf"/>
</dbReference>
<keyword evidence="2" id="KW-0808">Transferase</keyword>
<reference evidence="2 3" key="1">
    <citation type="submission" date="2016-10" db="EMBL/GenBank/DDBJ databases">
        <authorList>
            <person name="de Groot N.N."/>
        </authorList>
    </citation>
    <scope>NUCLEOTIDE SEQUENCE [LARGE SCALE GENOMIC DNA]</scope>
    <source>
        <strain evidence="2 3">DSM 43941</strain>
    </source>
</reference>